<accession>A0A1I2JXI7</accession>
<gene>
    <name evidence="1" type="ORF">SAMN05216353_10282</name>
</gene>
<protein>
    <submittedName>
        <fullName evidence="1">Uncharacterized protein</fullName>
    </submittedName>
</protein>
<proteinExistence type="predicted"/>
<organism evidence="1 2">
    <name type="scientific">Halobacillus alkaliphilus</name>
    <dbReference type="NCBI Taxonomy" id="396056"/>
    <lineage>
        <taxon>Bacteria</taxon>
        <taxon>Bacillati</taxon>
        <taxon>Bacillota</taxon>
        <taxon>Bacilli</taxon>
        <taxon>Bacillales</taxon>
        <taxon>Bacillaceae</taxon>
        <taxon>Halobacillus</taxon>
    </lineage>
</organism>
<dbReference type="EMBL" id="FOOG01000002">
    <property type="protein sequence ID" value="SFF57551.1"/>
    <property type="molecule type" value="Genomic_DNA"/>
</dbReference>
<sequence>MLLPGDPSIPWSTFAKKVDRKVVIIQDNNNRKSVGFTTENVTEEVYESEKILKRTQILKSDLLDIEAISMISKDTFKPYKHKISTNSTTKTVEYLGSYIQLIKGDSEKKIKIENDLFENHSVEMVIRLLPLQHGYSTHLFVFHAGKEKIIKVSISVVAKEFVKKNGPNMVESWKTEVNFEGTIQIYWISIKEKELLKQENVLSGNEKLIFERE</sequence>
<keyword evidence="2" id="KW-1185">Reference proteome</keyword>
<evidence type="ECO:0000313" key="1">
    <source>
        <dbReference type="EMBL" id="SFF57551.1"/>
    </source>
</evidence>
<dbReference type="Pfam" id="PF11306">
    <property type="entry name" value="DUF3108"/>
    <property type="match status" value="1"/>
</dbReference>
<dbReference type="Proteomes" id="UP000198897">
    <property type="component" value="Unassembled WGS sequence"/>
</dbReference>
<evidence type="ECO:0000313" key="2">
    <source>
        <dbReference type="Proteomes" id="UP000198897"/>
    </source>
</evidence>
<dbReference type="InterPro" id="IPR021457">
    <property type="entry name" value="DUF3108"/>
</dbReference>
<dbReference type="AlphaFoldDB" id="A0A1I2JXI7"/>
<reference evidence="2" key="1">
    <citation type="submission" date="2016-10" db="EMBL/GenBank/DDBJ databases">
        <authorList>
            <person name="Varghese N."/>
            <person name="Submissions S."/>
        </authorList>
    </citation>
    <scope>NUCLEOTIDE SEQUENCE [LARGE SCALE GENOMIC DNA]</scope>
    <source>
        <strain evidence="2">FP5</strain>
    </source>
</reference>
<name>A0A1I2JXI7_9BACI</name>